<comment type="caution">
    <text evidence="3">The sequence shown here is derived from an EMBL/GenBank/DDBJ whole genome shotgun (WGS) entry which is preliminary data.</text>
</comment>
<dbReference type="GO" id="GO:0004866">
    <property type="term" value="F:endopeptidase inhibitor activity"/>
    <property type="evidence" value="ECO:0007669"/>
    <property type="project" value="InterPro"/>
</dbReference>
<dbReference type="InterPro" id="IPR010832">
    <property type="entry name" value="ProSAAS"/>
</dbReference>
<feature type="signal peptide" evidence="2">
    <location>
        <begin position="1"/>
        <end position="26"/>
    </location>
</feature>
<feature type="compositionally biased region" description="Low complexity" evidence="1">
    <location>
        <begin position="253"/>
        <end position="264"/>
    </location>
</feature>
<reference evidence="3 4" key="1">
    <citation type="submission" date="2019-01" db="EMBL/GenBank/DDBJ databases">
        <title>Draft Genome and Complete Hox-Cluster Characterization of the Sterlet Sturgeon (Acipenser ruthenus).</title>
        <authorList>
            <person name="Wei Q."/>
        </authorList>
    </citation>
    <scope>NUCLEOTIDE SEQUENCE [LARGE SCALE GENOMIC DNA]</scope>
    <source>
        <strain evidence="3">WHYD16114868_AA</strain>
        <tissue evidence="3">Blood</tissue>
    </source>
</reference>
<feature type="region of interest" description="Disordered" evidence="1">
    <location>
        <begin position="253"/>
        <end position="286"/>
    </location>
</feature>
<accession>A0A444UFE3</accession>
<sequence length="346" mass="38538">MTGPLSSAAFLISIFIFLSAVPGLPCKPVNNGGQQRVSWSRDEFAGGRRFRRDLRDSLPPLPYEAEMMAYPPPSSSDSQQQLRNDVYYQPGEGGWRGRGQQDDRRRGQALQQLVEDGRRRDQEAVYLAGLLRLLTAEAGPGGYPGAQERPPKAGEAGLAPGGDFQGPFLPDYDDTSMVKPQRAWQNLQNLQNLMEPQLAQALMNRYRQEKLYEAGLSPPPASRLELQEAAAEAEGEADEEVLRYLVGRILSSMGSEGGQQSEGHSGLRRSRRSLDEGASSPDEENLLRVKRLDEAGMRDAIQGLQRIKGVDTEPQQQQAEKQVRKRRYAAYDPDELAERILKYLPD</sequence>
<dbReference type="Proteomes" id="UP000289886">
    <property type="component" value="Unassembled WGS sequence"/>
</dbReference>
<proteinExistence type="predicted"/>
<feature type="region of interest" description="Disordered" evidence="1">
    <location>
        <begin position="304"/>
        <end position="327"/>
    </location>
</feature>
<protein>
    <submittedName>
        <fullName evidence="3">Uncharacterized protein</fullName>
    </submittedName>
</protein>
<keyword evidence="4" id="KW-1185">Reference proteome</keyword>
<evidence type="ECO:0000313" key="4">
    <source>
        <dbReference type="Proteomes" id="UP000289886"/>
    </source>
</evidence>
<keyword evidence="2" id="KW-0732">Signal</keyword>
<name>A0A444UFE3_ACIRT</name>
<evidence type="ECO:0000313" key="3">
    <source>
        <dbReference type="EMBL" id="RXM33906.1"/>
    </source>
</evidence>
<dbReference type="EMBL" id="SCEB01214672">
    <property type="protein sequence ID" value="RXM33906.1"/>
    <property type="molecule type" value="Genomic_DNA"/>
</dbReference>
<gene>
    <name evidence="3" type="ORF">EOD39_14600</name>
</gene>
<dbReference type="AlphaFoldDB" id="A0A444UFE3"/>
<organism evidence="3 4">
    <name type="scientific">Acipenser ruthenus</name>
    <name type="common">Sterlet sturgeon</name>
    <dbReference type="NCBI Taxonomy" id="7906"/>
    <lineage>
        <taxon>Eukaryota</taxon>
        <taxon>Metazoa</taxon>
        <taxon>Chordata</taxon>
        <taxon>Craniata</taxon>
        <taxon>Vertebrata</taxon>
        <taxon>Euteleostomi</taxon>
        <taxon>Actinopterygii</taxon>
        <taxon>Chondrostei</taxon>
        <taxon>Acipenseriformes</taxon>
        <taxon>Acipenseridae</taxon>
        <taxon>Acipenser</taxon>
    </lineage>
</organism>
<feature type="region of interest" description="Disordered" evidence="1">
    <location>
        <begin position="87"/>
        <end position="109"/>
    </location>
</feature>
<feature type="chain" id="PRO_5019291991" evidence="2">
    <location>
        <begin position="27"/>
        <end position="346"/>
    </location>
</feature>
<dbReference type="Pfam" id="PF07259">
    <property type="entry name" value="ProSAAS"/>
    <property type="match status" value="1"/>
</dbReference>
<evidence type="ECO:0000256" key="2">
    <source>
        <dbReference type="SAM" id="SignalP"/>
    </source>
</evidence>
<evidence type="ECO:0000256" key="1">
    <source>
        <dbReference type="SAM" id="MobiDB-lite"/>
    </source>
</evidence>